<evidence type="ECO:0000259" key="5">
    <source>
        <dbReference type="SMART" id="SM00499"/>
    </source>
</evidence>
<dbReference type="Pfam" id="PF00234">
    <property type="entry name" value="Tryp_alpha_amyl"/>
    <property type="match status" value="1"/>
</dbReference>
<dbReference type="PANTHER" id="PTHR35496">
    <property type="entry name" value="2S SEED STORAGE PROTEIN 1-RELATED"/>
    <property type="match status" value="1"/>
</dbReference>
<evidence type="ECO:0000313" key="6">
    <source>
        <dbReference type="EMBL" id="CAA2966115.1"/>
    </source>
</evidence>
<dbReference type="Gramene" id="OE9A119560T1">
    <property type="protein sequence ID" value="OE9A119560C1"/>
    <property type="gene ID" value="OE9A119560"/>
</dbReference>
<dbReference type="AlphaFoldDB" id="A0A8S0QG31"/>
<dbReference type="EMBL" id="CACTIH010001853">
    <property type="protein sequence ID" value="CAA2966115.1"/>
    <property type="molecule type" value="Genomic_DNA"/>
</dbReference>
<feature type="signal peptide" evidence="4">
    <location>
        <begin position="1"/>
        <end position="20"/>
    </location>
</feature>
<dbReference type="Proteomes" id="UP000594638">
    <property type="component" value="Unassembled WGS sequence"/>
</dbReference>
<keyword evidence="4" id="KW-0732">Signal</keyword>
<evidence type="ECO:0000256" key="4">
    <source>
        <dbReference type="SAM" id="SignalP"/>
    </source>
</evidence>
<gene>
    <name evidence="6" type="ORF">OLEA9_A119560</name>
</gene>
<evidence type="ECO:0000256" key="2">
    <source>
        <dbReference type="ARBA" id="ARBA00022761"/>
    </source>
</evidence>
<reference evidence="6 7" key="1">
    <citation type="submission" date="2019-12" db="EMBL/GenBank/DDBJ databases">
        <authorList>
            <person name="Alioto T."/>
            <person name="Alioto T."/>
            <person name="Gomez Garrido J."/>
        </authorList>
    </citation>
    <scope>NUCLEOTIDE SEQUENCE [LARGE SCALE GENOMIC DNA]</scope>
</reference>
<evidence type="ECO:0000256" key="3">
    <source>
        <dbReference type="ARBA" id="ARBA00023129"/>
    </source>
</evidence>
<accession>A0A8S0QG31</accession>
<dbReference type="SMART" id="SM00499">
    <property type="entry name" value="AAI"/>
    <property type="match status" value="1"/>
</dbReference>
<dbReference type="PANTHER" id="PTHR35496:SF4">
    <property type="entry name" value="2S SULFUR-RICH SEED STORAGE PROTEIN 2-LIKE"/>
    <property type="match status" value="1"/>
</dbReference>
<organism evidence="6 7">
    <name type="scientific">Olea europaea subsp. europaea</name>
    <dbReference type="NCBI Taxonomy" id="158383"/>
    <lineage>
        <taxon>Eukaryota</taxon>
        <taxon>Viridiplantae</taxon>
        <taxon>Streptophyta</taxon>
        <taxon>Embryophyta</taxon>
        <taxon>Tracheophyta</taxon>
        <taxon>Spermatophyta</taxon>
        <taxon>Magnoliopsida</taxon>
        <taxon>eudicotyledons</taxon>
        <taxon>Gunneridae</taxon>
        <taxon>Pentapetalae</taxon>
        <taxon>asterids</taxon>
        <taxon>lamiids</taxon>
        <taxon>Lamiales</taxon>
        <taxon>Oleaceae</taxon>
        <taxon>Oleeae</taxon>
        <taxon>Olea</taxon>
    </lineage>
</organism>
<dbReference type="InterPro" id="IPR036312">
    <property type="entry name" value="Bifun_inhib/LTP/seed_sf"/>
</dbReference>
<keyword evidence="3" id="KW-0708">Seed storage protein</keyword>
<evidence type="ECO:0000313" key="7">
    <source>
        <dbReference type="Proteomes" id="UP000594638"/>
    </source>
</evidence>
<feature type="domain" description="Bifunctional inhibitor/plant lipid transfer protein/seed storage helical" evidence="5">
    <location>
        <begin position="54"/>
        <end position="138"/>
    </location>
</feature>
<comment type="similarity">
    <text evidence="1">Belongs to the 2S seed storage albumins family.</text>
</comment>
<sequence length="142" mass="16286">MAKQTNIAALLLVLLGLAAAVTTTMTTTTMEEKENTGKFPQCRQQVEGRDFRYCQMFLMQRTTYNDGTLLNMVVTSTNRREQPIFKKKCCEQLRGINSQCVCDAVRHMVKQQKGEKTEKMKKKASMLPRMCNIRKQPCPSQK</sequence>
<dbReference type="GO" id="GO:0045735">
    <property type="term" value="F:nutrient reservoir activity"/>
    <property type="evidence" value="ECO:0007669"/>
    <property type="project" value="UniProtKB-KW"/>
</dbReference>
<dbReference type="InterPro" id="IPR000617">
    <property type="entry name" value="Napin/2SS/CON"/>
</dbReference>
<dbReference type="SUPFAM" id="SSF47699">
    <property type="entry name" value="Bifunctional inhibitor/lipid-transfer protein/seed storage 2S albumin"/>
    <property type="match status" value="1"/>
</dbReference>
<comment type="caution">
    <text evidence="6">The sequence shown here is derived from an EMBL/GenBank/DDBJ whole genome shotgun (WGS) entry which is preliminary data.</text>
</comment>
<dbReference type="Gene3D" id="1.10.110.10">
    <property type="entry name" value="Plant lipid-transfer and hydrophobic proteins"/>
    <property type="match status" value="1"/>
</dbReference>
<evidence type="ECO:0000256" key="1">
    <source>
        <dbReference type="ARBA" id="ARBA00008262"/>
    </source>
</evidence>
<proteinExistence type="inferred from homology"/>
<protein>
    <submittedName>
        <fullName evidence="6">2S sulfur-rich seed storage 2-like</fullName>
    </submittedName>
</protein>
<keyword evidence="2" id="KW-0758">Storage protein</keyword>
<dbReference type="OrthoDB" id="1922883at2759"/>
<feature type="chain" id="PRO_5035813439" evidence="4">
    <location>
        <begin position="21"/>
        <end position="142"/>
    </location>
</feature>
<keyword evidence="7" id="KW-1185">Reference proteome</keyword>
<name>A0A8S0QG31_OLEEU</name>
<dbReference type="InterPro" id="IPR016140">
    <property type="entry name" value="Bifunc_inhib/LTP/seed_store"/>
</dbReference>